<accession>A0A5N3P4N1</accession>
<keyword evidence="2" id="KW-1185">Reference proteome</keyword>
<dbReference type="Proteomes" id="UP000325684">
    <property type="component" value="Unassembled WGS sequence"/>
</dbReference>
<evidence type="ECO:0000313" key="2">
    <source>
        <dbReference type="Proteomes" id="UP000325684"/>
    </source>
</evidence>
<dbReference type="AlphaFoldDB" id="A0A5N3P4N1"/>
<protein>
    <submittedName>
        <fullName evidence="1">Uncharacterized protein</fullName>
    </submittedName>
</protein>
<dbReference type="EMBL" id="VCMV01000063">
    <property type="protein sequence ID" value="KAB0264663.1"/>
    <property type="molecule type" value="Genomic_DNA"/>
</dbReference>
<dbReference type="OrthoDB" id="7355898at2"/>
<proteinExistence type="predicted"/>
<reference evidence="1 2" key="1">
    <citation type="journal article" date="2019" name="Microorganisms">
        <title>Genome Insights into the Novel Species Microvirga brassicacearum, a Rapeseed Endophyte with Biotechnological Potential.</title>
        <authorList>
            <person name="Jimenez-Gomez A."/>
            <person name="Saati-Santamaria Z."/>
            <person name="Igual J.M."/>
            <person name="Rivas R."/>
            <person name="Mateos P.F."/>
            <person name="Garcia-Fraile P."/>
        </authorList>
    </citation>
    <scope>NUCLEOTIDE SEQUENCE [LARGE SCALE GENOMIC DNA]</scope>
    <source>
        <strain evidence="1 2">CDVBN77</strain>
    </source>
</reference>
<name>A0A5N3P4N1_9HYPH</name>
<gene>
    <name evidence="1" type="ORF">FEZ63_21665</name>
</gene>
<sequence>MKKNKQSNNTSSHHWTDELTYEIHTGRELELMLQGKKPLAVFSGTSFADDSDSTEQAFEKYVEEGLFVKQEVFDAWTDKPVIGGRTALGYRVRLYALTHEAWRIPAYLLFRRVLEKCRWNEALERLEGWLLGYTDEQNEEWLAKRREQHAGWGCITLYATTTSKIFDKIADLGERAFPNEFLQSARFFLAGHLPKRSSLEEVGLLSEHLGIVVRFGVTKDFFFDSVERGQLRELTPVTLRDSVSSRDLNNALLTDIQIQKPID</sequence>
<dbReference type="RefSeq" id="WP_150948574.1">
    <property type="nucleotide sequence ID" value="NZ_VCMV01000063.1"/>
</dbReference>
<evidence type="ECO:0000313" key="1">
    <source>
        <dbReference type="EMBL" id="KAB0264663.1"/>
    </source>
</evidence>
<comment type="caution">
    <text evidence="1">The sequence shown here is derived from an EMBL/GenBank/DDBJ whole genome shotgun (WGS) entry which is preliminary data.</text>
</comment>
<organism evidence="1 2">
    <name type="scientific">Microvirga brassicacearum</name>
    <dbReference type="NCBI Taxonomy" id="2580413"/>
    <lineage>
        <taxon>Bacteria</taxon>
        <taxon>Pseudomonadati</taxon>
        <taxon>Pseudomonadota</taxon>
        <taxon>Alphaproteobacteria</taxon>
        <taxon>Hyphomicrobiales</taxon>
        <taxon>Methylobacteriaceae</taxon>
        <taxon>Microvirga</taxon>
    </lineage>
</organism>